<feature type="domain" description="Toprim" evidence="2">
    <location>
        <begin position="137"/>
        <end position="221"/>
    </location>
</feature>
<name>A0A8J3R5U1_9ACTN</name>
<dbReference type="SMART" id="SM00493">
    <property type="entry name" value="TOPRIM"/>
    <property type="match status" value="1"/>
</dbReference>
<dbReference type="InterPro" id="IPR006171">
    <property type="entry name" value="TOPRIM_dom"/>
</dbReference>
<dbReference type="Gene3D" id="3.40.1360.10">
    <property type="match status" value="1"/>
</dbReference>
<dbReference type="GO" id="GO:0005737">
    <property type="term" value="C:cytoplasm"/>
    <property type="evidence" value="ECO:0007669"/>
    <property type="project" value="TreeGrafter"/>
</dbReference>
<dbReference type="InterPro" id="IPR050219">
    <property type="entry name" value="DnaG_primase"/>
</dbReference>
<evidence type="ECO:0000313" key="3">
    <source>
        <dbReference type="EMBL" id="GIH68376.1"/>
    </source>
</evidence>
<dbReference type="PANTHER" id="PTHR30313:SF2">
    <property type="entry name" value="DNA PRIMASE"/>
    <property type="match status" value="1"/>
</dbReference>
<feature type="compositionally biased region" description="Basic and acidic residues" evidence="1">
    <location>
        <begin position="338"/>
        <end position="347"/>
    </location>
</feature>
<dbReference type="SUPFAM" id="SSF56731">
    <property type="entry name" value="DNA primase core"/>
    <property type="match status" value="1"/>
</dbReference>
<dbReference type="Gene3D" id="3.90.980.10">
    <property type="entry name" value="DNA primase, catalytic core, N-terminal domain"/>
    <property type="match status" value="1"/>
</dbReference>
<dbReference type="PROSITE" id="PS50880">
    <property type="entry name" value="TOPRIM"/>
    <property type="match status" value="1"/>
</dbReference>
<dbReference type="InterPro" id="IPR013264">
    <property type="entry name" value="DNAG_N"/>
</dbReference>
<comment type="caution">
    <text evidence="3">The sequence shown here is derived from an EMBL/GenBank/DDBJ whole genome shotgun (WGS) entry which is preliminary data.</text>
</comment>
<protein>
    <recommendedName>
        <fullName evidence="2">Toprim domain-containing protein</fullName>
    </recommendedName>
</protein>
<dbReference type="RefSeq" id="WP_204010767.1">
    <property type="nucleotide sequence ID" value="NZ_BOOG01000007.1"/>
</dbReference>
<keyword evidence="4" id="KW-1185">Reference proteome</keyword>
<evidence type="ECO:0000259" key="2">
    <source>
        <dbReference type="PROSITE" id="PS50880"/>
    </source>
</evidence>
<evidence type="ECO:0000313" key="4">
    <source>
        <dbReference type="Proteomes" id="UP000610966"/>
    </source>
</evidence>
<dbReference type="Proteomes" id="UP000610966">
    <property type="component" value="Unassembled WGS sequence"/>
</dbReference>
<reference evidence="3" key="1">
    <citation type="submission" date="2021-01" db="EMBL/GenBank/DDBJ databases">
        <title>Whole genome shotgun sequence of Sphaerimonospora thailandensis NBRC 107569.</title>
        <authorList>
            <person name="Komaki H."/>
            <person name="Tamura T."/>
        </authorList>
    </citation>
    <scope>NUCLEOTIDE SEQUENCE</scope>
    <source>
        <strain evidence="3">NBRC 107569</strain>
    </source>
</reference>
<sequence length="353" mass="38202">MLTAIHRHAERFYQAHLGGSWVPDYLRKRGFDDDVQRQWRIGYAPNEWRALTRHLRRLGYTDTAIEASGLSRRSTRGMLIDFFRDRAMFPITKQDATTIAFIGRSRDKEPKYLNSPNTPIYTKGRTMFGLHAFTPGTTPVITEGPLDALAITVAGRGHLAGLALCGTSLTPDQVKTLDIAHDLSASGVLVALDGDRAGRHAAARAYPLLKDAGTAAALVLPADWDPASVLGDAGANTLSTLLREQVRPLADLVIDAAIEPWQRSLQYPEGRIGALRAAGAAIAAMAPHDVARQVARVAAWLNFDHATVTETTADSVTSRLVITDFPVAPTSGGTAARSMERRSDGRPLRGPTP</sequence>
<gene>
    <name evidence="3" type="ORF">Mth01_06290</name>
</gene>
<dbReference type="InterPro" id="IPR037068">
    <property type="entry name" value="DNA_primase_core_N_sf"/>
</dbReference>
<feature type="region of interest" description="Disordered" evidence="1">
    <location>
        <begin position="331"/>
        <end position="353"/>
    </location>
</feature>
<dbReference type="GO" id="GO:0006269">
    <property type="term" value="P:DNA replication, synthesis of primer"/>
    <property type="evidence" value="ECO:0007669"/>
    <property type="project" value="TreeGrafter"/>
</dbReference>
<dbReference type="AlphaFoldDB" id="A0A8J3R5U1"/>
<dbReference type="PANTHER" id="PTHR30313">
    <property type="entry name" value="DNA PRIMASE"/>
    <property type="match status" value="1"/>
</dbReference>
<organism evidence="3 4">
    <name type="scientific">Sphaerimonospora thailandensis</name>
    <dbReference type="NCBI Taxonomy" id="795644"/>
    <lineage>
        <taxon>Bacteria</taxon>
        <taxon>Bacillati</taxon>
        <taxon>Actinomycetota</taxon>
        <taxon>Actinomycetes</taxon>
        <taxon>Streptosporangiales</taxon>
        <taxon>Streptosporangiaceae</taxon>
        <taxon>Sphaerimonospora</taxon>
    </lineage>
</organism>
<dbReference type="Pfam" id="PF13155">
    <property type="entry name" value="Toprim_2"/>
    <property type="match status" value="1"/>
</dbReference>
<dbReference type="Pfam" id="PF08275">
    <property type="entry name" value="DNAG_N"/>
    <property type="match status" value="1"/>
</dbReference>
<dbReference type="EMBL" id="BOOG01000007">
    <property type="protein sequence ID" value="GIH68376.1"/>
    <property type="molecule type" value="Genomic_DNA"/>
</dbReference>
<proteinExistence type="predicted"/>
<accession>A0A8J3R5U1</accession>
<evidence type="ECO:0000256" key="1">
    <source>
        <dbReference type="SAM" id="MobiDB-lite"/>
    </source>
</evidence>